<accession>A0A8H9GRG0</accession>
<gene>
    <name evidence="3" type="ORF">GCM10008956_29550</name>
</gene>
<sequence length="255" mass="25766">MTGGQGAAAQGEAAQAAGRGTALVTGAARGIGRGLAVALAAEGFNVAVHYRSSQPDACETARQCEALGVRAVTLRADLGTPAGARALVRAAHAAFPDAGLAVLVNNVGNYVNRPLLDVTDEQWADMLSSNLTATFATCQEAAPLLRARGWGRIVNLGFAGASAGVARPGIVPYVIAKAGVAQLSRSLAVTLAGSGVSVNVVSPGVIETSVSQPVREIPAGRVGTVAELVEAALFFVRASDYVTGQDLEVAGGWHL</sequence>
<reference evidence="4" key="1">
    <citation type="journal article" date="2019" name="Int. J. Syst. Evol. Microbiol.">
        <title>The Global Catalogue of Microorganisms (GCM) 10K type strain sequencing project: providing services to taxonomists for standard genome sequencing and annotation.</title>
        <authorList>
            <consortium name="The Broad Institute Genomics Platform"/>
            <consortium name="The Broad Institute Genome Sequencing Center for Infectious Disease"/>
            <person name="Wu L."/>
            <person name="Ma J."/>
        </authorList>
    </citation>
    <scope>NUCLEOTIDE SEQUENCE [LARGE SCALE GENOMIC DNA]</scope>
    <source>
        <strain evidence="4">JCM 31047</strain>
    </source>
</reference>
<dbReference type="Pfam" id="PF13561">
    <property type="entry name" value="adh_short_C2"/>
    <property type="match status" value="1"/>
</dbReference>
<dbReference type="GO" id="GO:0016491">
    <property type="term" value="F:oxidoreductase activity"/>
    <property type="evidence" value="ECO:0007669"/>
    <property type="project" value="UniProtKB-KW"/>
</dbReference>
<proteinExistence type="inferred from homology"/>
<dbReference type="RefSeq" id="WP_229781264.1">
    <property type="nucleotide sequence ID" value="NZ_BMQG01000010.1"/>
</dbReference>
<dbReference type="PANTHER" id="PTHR43639">
    <property type="entry name" value="OXIDOREDUCTASE, SHORT-CHAIN DEHYDROGENASE/REDUCTASE FAMILY (AFU_ORTHOLOGUE AFUA_5G02870)"/>
    <property type="match status" value="1"/>
</dbReference>
<evidence type="ECO:0000313" key="4">
    <source>
        <dbReference type="Proteomes" id="UP000600547"/>
    </source>
</evidence>
<keyword evidence="2" id="KW-0560">Oxidoreductase</keyword>
<dbReference type="Gene3D" id="3.40.50.720">
    <property type="entry name" value="NAD(P)-binding Rossmann-like Domain"/>
    <property type="match status" value="1"/>
</dbReference>
<dbReference type="Proteomes" id="UP000600547">
    <property type="component" value="Unassembled WGS sequence"/>
</dbReference>
<evidence type="ECO:0000313" key="3">
    <source>
        <dbReference type="EMBL" id="GGM51547.1"/>
    </source>
</evidence>
<dbReference type="PANTHER" id="PTHR43639:SF1">
    <property type="entry name" value="SHORT-CHAIN DEHYDROGENASE_REDUCTASE FAMILY PROTEIN"/>
    <property type="match status" value="1"/>
</dbReference>
<comment type="similarity">
    <text evidence="1">Belongs to the short-chain dehydrogenases/reductases (SDR) family.</text>
</comment>
<dbReference type="NCBIfam" id="NF012208">
    <property type="entry name" value="SDR_dihy_bifunc"/>
    <property type="match status" value="1"/>
</dbReference>
<keyword evidence="4" id="KW-1185">Reference proteome</keyword>
<dbReference type="CDD" id="cd05233">
    <property type="entry name" value="SDR_c"/>
    <property type="match status" value="1"/>
</dbReference>
<dbReference type="InterPro" id="IPR036291">
    <property type="entry name" value="NAD(P)-bd_dom_sf"/>
</dbReference>
<dbReference type="SUPFAM" id="SSF51735">
    <property type="entry name" value="NAD(P)-binding Rossmann-fold domains"/>
    <property type="match status" value="1"/>
</dbReference>
<protein>
    <submittedName>
        <fullName evidence="3">Bifunctional dihydropteridine reductase/dihydrofolate reductase TmpR</fullName>
    </submittedName>
</protein>
<dbReference type="PRINTS" id="PR00080">
    <property type="entry name" value="SDRFAMILY"/>
</dbReference>
<name>A0A8H9GRG0_9DEIO</name>
<comment type="caution">
    <text evidence="3">The sequence shown here is derived from an EMBL/GenBank/DDBJ whole genome shotgun (WGS) entry which is preliminary data.</text>
</comment>
<dbReference type="AlphaFoldDB" id="A0A8H9GRG0"/>
<dbReference type="InterPro" id="IPR002347">
    <property type="entry name" value="SDR_fam"/>
</dbReference>
<organism evidence="3 4">
    <name type="scientific">Deinococcus arenae</name>
    <dbReference type="NCBI Taxonomy" id="1452751"/>
    <lineage>
        <taxon>Bacteria</taxon>
        <taxon>Thermotogati</taxon>
        <taxon>Deinococcota</taxon>
        <taxon>Deinococci</taxon>
        <taxon>Deinococcales</taxon>
        <taxon>Deinococcaceae</taxon>
        <taxon>Deinococcus</taxon>
    </lineage>
</organism>
<dbReference type="EMBL" id="BMQG01000010">
    <property type="protein sequence ID" value="GGM51547.1"/>
    <property type="molecule type" value="Genomic_DNA"/>
</dbReference>
<evidence type="ECO:0000256" key="2">
    <source>
        <dbReference type="ARBA" id="ARBA00023002"/>
    </source>
</evidence>
<dbReference type="PRINTS" id="PR00081">
    <property type="entry name" value="GDHRDH"/>
</dbReference>
<dbReference type="FunFam" id="3.40.50.720:FF:000084">
    <property type="entry name" value="Short-chain dehydrogenase reductase"/>
    <property type="match status" value="1"/>
</dbReference>
<evidence type="ECO:0000256" key="1">
    <source>
        <dbReference type="ARBA" id="ARBA00006484"/>
    </source>
</evidence>